<evidence type="ECO:0008006" key="3">
    <source>
        <dbReference type="Google" id="ProtNLM"/>
    </source>
</evidence>
<accession>A0ABU4VDT1</accession>
<dbReference type="Proteomes" id="UP001277761">
    <property type="component" value="Unassembled WGS sequence"/>
</dbReference>
<organism evidence="1 2">
    <name type="scientific">Patulibacter brassicae</name>
    <dbReference type="NCBI Taxonomy" id="1705717"/>
    <lineage>
        <taxon>Bacteria</taxon>
        <taxon>Bacillati</taxon>
        <taxon>Actinomycetota</taxon>
        <taxon>Thermoleophilia</taxon>
        <taxon>Solirubrobacterales</taxon>
        <taxon>Patulibacteraceae</taxon>
        <taxon>Patulibacter</taxon>
    </lineage>
</organism>
<comment type="caution">
    <text evidence="1">The sequence shown here is derived from an EMBL/GenBank/DDBJ whole genome shotgun (WGS) entry which is preliminary data.</text>
</comment>
<sequence length="134" mass="14333">MRPGPKIAVALRAAPWAVGLVVVALWASDQRHLDRAQRLQSSDAAAAVREAGRAGGVGTRRAALVVQGHALAALGDLAGAERALLLARDAAPEDPMIVRDLREVARLRGERRTARRYTALLRRSDPRYAAGTGR</sequence>
<gene>
    <name evidence="1" type="ORF">SK069_00005</name>
</gene>
<keyword evidence="2" id="KW-1185">Reference proteome</keyword>
<proteinExistence type="predicted"/>
<protein>
    <recommendedName>
        <fullName evidence="3">Tetratricopeptide repeat protein</fullName>
    </recommendedName>
</protein>
<evidence type="ECO:0000313" key="2">
    <source>
        <dbReference type="Proteomes" id="UP001277761"/>
    </source>
</evidence>
<dbReference type="RefSeq" id="WP_319952115.1">
    <property type="nucleotide sequence ID" value="NZ_JAXAVX010000001.1"/>
</dbReference>
<dbReference type="EMBL" id="JAXAVX010000001">
    <property type="protein sequence ID" value="MDX8149961.1"/>
    <property type="molecule type" value="Genomic_DNA"/>
</dbReference>
<evidence type="ECO:0000313" key="1">
    <source>
        <dbReference type="EMBL" id="MDX8149961.1"/>
    </source>
</evidence>
<name>A0ABU4VDT1_9ACTN</name>
<reference evidence="1 2" key="1">
    <citation type="submission" date="2023-11" db="EMBL/GenBank/DDBJ databases">
        <authorList>
            <person name="Xu M."/>
            <person name="Jiang T."/>
        </authorList>
    </citation>
    <scope>NUCLEOTIDE SEQUENCE [LARGE SCALE GENOMIC DNA]</scope>
    <source>
        <strain evidence="1 2">SD</strain>
    </source>
</reference>